<keyword evidence="2" id="KW-0479">Metal-binding</keyword>
<feature type="domain" description="Radical SAM core" evidence="5">
    <location>
        <begin position="2"/>
        <end position="223"/>
    </location>
</feature>
<dbReference type="Proteomes" id="UP000231688">
    <property type="component" value="Unassembled WGS sequence"/>
</dbReference>
<evidence type="ECO:0000313" key="7">
    <source>
        <dbReference type="Proteomes" id="UP000231688"/>
    </source>
</evidence>
<dbReference type="PANTHER" id="PTHR43273">
    <property type="entry name" value="ANAEROBIC SULFATASE-MATURATING ENZYME HOMOLOG ASLB-RELATED"/>
    <property type="match status" value="1"/>
</dbReference>
<keyword evidence="3" id="KW-0408">Iron</keyword>
<gene>
    <name evidence="6" type="ORF">COY10_00540</name>
</gene>
<dbReference type="AlphaFoldDB" id="A0A2M7UFF5"/>
<dbReference type="GO" id="GO:0051536">
    <property type="term" value="F:iron-sulfur cluster binding"/>
    <property type="evidence" value="ECO:0007669"/>
    <property type="project" value="UniProtKB-KW"/>
</dbReference>
<dbReference type="InterPro" id="IPR013785">
    <property type="entry name" value="Aldolase_TIM"/>
</dbReference>
<dbReference type="InterPro" id="IPR058240">
    <property type="entry name" value="rSAM_sf"/>
</dbReference>
<dbReference type="GO" id="GO:0016491">
    <property type="term" value="F:oxidoreductase activity"/>
    <property type="evidence" value="ECO:0007669"/>
    <property type="project" value="InterPro"/>
</dbReference>
<dbReference type="CDD" id="cd01335">
    <property type="entry name" value="Radical_SAM"/>
    <property type="match status" value="1"/>
</dbReference>
<sequence>MEIKFSVEQMEMQPTLLCNLDCAYCYLSSRDKNRRMAPSIAKRVAQWIAEMDSAIEIIWHGGEPLICGLNYFLQLISPFEKLREQGIVHHGIQTNATLINKRWCEFFHSYQFRVGVSLDGPLWANTQRVKRNGEPAFDKTMRGINHLRKANIPFSVICVIGKNSLNKARELYEFFSKIGCMSLGINIEETLGVHIVNSRNDDDVILTFWQELFSCWQKNPVIKMRDFARVLSSLALLGSEVQNKPPALYDIFPSVAWNGDVTLLSPEFLNTSASCYGNFVVGNVLDKNIKSIIKQGENASYVQDFLRGVSRCREECEYFPLCYGGQAGNKFFEYGTTDTTETTFCRNSEKRLVDAILQQLEQSEI</sequence>
<keyword evidence="1" id="KW-0949">S-adenosyl-L-methionine</keyword>
<evidence type="ECO:0000256" key="1">
    <source>
        <dbReference type="ARBA" id="ARBA00022691"/>
    </source>
</evidence>
<dbReference type="EMBL" id="PFOH01000011">
    <property type="protein sequence ID" value="PIZ69963.1"/>
    <property type="molecule type" value="Genomic_DNA"/>
</dbReference>
<dbReference type="Pfam" id="PF04055">
    <property type="entry name" value="Radical_SAM"/>
    <property type="match status" value="1"/>
</dbReference>
<comment type="caution">
    <text evidence="6">The sequence shown here is derived from an EMBL/GenBank/DDBJ whole genome shotgun (WGS) entry which is preliminary data.</text>
</comment>
<evidence type="ECO:0000313" key="6">
    <source>
        <dbReference type="EMBL" id="PIZ69963.1"/>
    </source>
</evidence>
<dbReference type="InterPro" id="IPR007197">
    <property type="entry name" value="rSAM"/>
</dbReference>
<organism evidence="6 7">
    <name type="scientific">Candidatus Portnoybacteria bacterium CG_4_10_14_0_2_um_filter_43_36</name>
    <dbReference type="NCBI Taxonomy" id="1974798"/>
    <lineage>
        <taxon>Bacteria</taxon>
        <taxon>Candidatus Portnoyibacteriota</taxon>
    </lineage>
</organism>
<protein>
    <recommendedName>
        <fullName evidence="5">Radical SAM core domain-containing protein</fullName>
    </recommendedName>
</protein>
<dbReference type="GO" id="GO:0046872">
    <property type="term" value="F:metal ion binding"/>
    <property type="evidence" value="ECO:0007669"/>
    <property type="project" value="UniProtKB-KW"/>
</dbReference>
<dbReference type="SFLD" id="SFLDG01072">
    <property type="entry name" value="dehydrogenase_like"/>
    <property type="match status" value="1"/>
</dbReference>
<evidence type="ECO:0000256" key="2">
    <source>
        <dbReference type="ARBA" id="ARBA00022723"/>
    </source>
</evidence>
<dbReference type="SUPFAM" id="SSF102114">
    <property type="entry name" value="Radical SAM enzymes"/>
    <property type="match status" value="1"/>
</dbReference>
<dbReference type="NCBIfam" id="NF041718">
    <property type="entry name" value="rSAM_phane_AMC"/>
    <property type="match status" value="1"/>
</dbReference>
<name>A0A2M7UFF5_9BACT</name>
<dbReference type="Gene3D" id="3.20.20.70">
    <property type="entry name" value="Aldolase class I"/>
    <property type="match status" value="1"/>
</dbReference>
<evidence type="ECO:0000259" key="5">
    <source>
        <dbReference type="PROSITE" id="PS51918"/>
    </source>
</evidence>
<dbReference type="PANTHER" id="PTHR43273:SF8">
    <property type="entry name" value="RADICAL SAM DOMAIN PROTEIN"/>
    <property type="match status" value="1"/>
</dbReference>
<evidence type="ECO:0000256" key="4">
    <source>
        <dbReference type="ARBA" id="ARBA00023014"/>
    </source>
</evidence>
<evidence type="ECO:0000256" key="3">
    <source>
        <dbReference type="ARBA" id="ARBA00023004"/>
    </source>
</evidence>
<dbReference type="PROSITE" id="PS51918">
    <property type="entry name" value="RADICAL_SAM"/>
    <property type="match status" value="1"/>
</dbReference>
<dbReference type="SFLD" id="SFLDG01386">
    <property type="entry name" value="main_SPASM_domain-containing"/>
    <property type="match status" value="1"/>
</dbReference>
<accession>A0A2M7UFF5</accession>
<dbReference type="InterPro" id="IPR023867">
    <property type="entry name" value="Sulphatase_maturase_rSAM"/>
</dbReference>
<reference evidence="7" key="1">
    <citation type="submission" date="2017-09" db="EMBL/GenBank/DDBJ databases">
        <title>Depth-based differentiation of microbial function through sediment-hosted aquifers and enrichment of novel symbionts in the deep terrestrial subsurface.</title>
        <authorList>
            <person name="Probst A.J."/>
            <person name="Ladd B."/>
            <person name="Jarett J.K."/>
            <person name="Geller-Mcgrath D.E."/>
            <person name="Sieber C.M.K."/>
            <person name="Emerson J.B."/>
            <person name="Anantharaman K."/>
            <person name="Thomas B.C."/>
            <person name="Malmstrom R."/>
            <person name="Stieglmeier M."/>
            <person name="Klingl A."/>
            <person name="Woyke T."/>
            <person name="Ryan C.M."/>
            <person name="Banfield J.F."/>
        </authorList>
    </citation>
    <scope>NUCLEOTIDE SEQUENCE [LARGE SCALE GENOMIC DNA]</scope>
</reference>
<keyword evidence="4" id="KW-0411">Iron-sulfur</keyword>
<proteinExistence type="predicted"/>
<dbReference type="SFLD" id="SFLDG01067">
    <property type="entry name" value="SPASM/twitch_domain_containing"/>
    <property type="match status" value="1"/>
</dbReference>
<dbReference type="SFLD" id="SFLDS00029">
    <property type="entry name" value="Radical_SAM"/>
    <property type="match status" value="1"/>
</dbReference>